<dbReference type="InterPro" id="IPR016300">
    <property type="entry name" value="ATPase_ArsA/GET3"/>
</dbReference>
<dbReference type="RefSeq" id="WP_311677208.1">
    <property type="nucleotide sequence ID" value="NZ_JAVRER010000026.1"/>
</dbReference>
<protein>
    <submittedName>
        <fullName evidence="4">ArsA-related P-loop ATPase</fullName>
    </submittedName>
</protein>
<dbReference type="Gene3D" id="2.60.40.790">
    <property type="match status" value="1"/>
</dbReference>
<dbReference type="PANTHER" id="PTHR10803">
    <property type="entry name" value="ARSENICAL PUMP-DRIVING ATPASE ARSENITE-TRANSLOCATING ATPASE"/>
    <property type="match status" value="1"/>
</dbReference>
<sequence length="366" mass="37643">MRTVLVTGPGGAGRTTLAAATALAAARAGTPTLLLTPGPAPLGTAPVPGLRVVAADPAAAFRDGVGGLQDRAGALLGLLGAAPLEDGELAPPPGLAPYALLGALHRHASDAYDLLVVDLPAGTEGLGLLAAPALLRRYLDRLLPRQRQAARALRPVLGRLAGVPLPGEEWYEAAARAEAALAASEALLTGPGTSLLPVVEPGRAGTEALRLTRVAASLHGVALDRPLANRVLPEGAFGAAAQRAALGTCGDVREIPHLGAEPAGPADLEALGAPPPGEPVPAPQWTLHDLRAETGLIEWHVPLPGADRAELDLYRFEDELAVTAGPFRRTRPLPSALRRCDVTGAALREDALRVRFRPTPGLWPRG</sequence>
<organism evidence="4 5">
    <name type="scientific">Streptomyces evansiae</name>
    <dbReference type="NCBI Taxonomy" id="3075535"/>
    <lineage>
        <taxon>Bacteria</taxon>
        <taxon>Bacillati</taxon>
        <taxon>Actinomycetota</taxon>
        <taxon>Actinomycetes</taxon>
        <taxon>Kitasatosporales</taxon>
        <taxon>Streptomycetaceae</taxon>
        <taxon>Streptomyces</taxon>
    </lineage>
</organism>
<gene>
    <name evidence="4" type="ORF">RM574_17585</name>
</gene>
<dbReference type="SUPFAM" id="SSF52540">
    <property type="entry name" value="P-loop containing nucleoside triphosphate hydrolases"/>
    <property type="match status" value="1"/>
</dbReference>
<dbReference type="Proteomes" id="UP001183607">
    <property type="component" value="Unassembled WGS sequence"/>
</dbReference>
<proteinExistence type="inferred from homology"/>
<comment type="similarity">
    <text evidence="1">Belongs to the arsA ATPase family.</text>
</comment>
<evidence type="ECO:0000259" key="2">
    <source>
        <dbReference type="Pfam" id="PF02374"/>
    </source>
</evidence>
<evidence type="ECO:0000313" key="4">
    <source>
        <dbReference type="EMBL" id="MDT0417304.1"/>
    </source>
</evidence>
<feature type="domain" description="ArsA HSP20-like" evidence="3">
    <location>
        <begin position="298"/>
        <end position="356"/>
    </location>
</feature>
<evidence type="ECO:0000256" key="1">
    <source>
        <dbReference type="ARBA" id="ARBA00011040"/>
    </source>
</evidence>
<evidence type="ECO:0000313" key="5">
    <source>
        <dbReference type="Proteomes" id="UP001183607"/>
    </source>
</evidence>
<dbReference type="Pfam" id="PF02374">
    <property type="entry name" value="ArsA_ATPase"/>
    <property type="match status" value="2"/>
</dbReference>
<dbReference type="InterPro" id="IPR040612">
    <property type="entry name" value="ArsA_HSP20-like"/>
</dbReference>
<dbReference type="InterPro" id="IPR027417">
    <property type="entry name" value="P-loop_NTPase"/>
</dbReference>
<feature type="domain" description="ArsA/GET3 Anion-transporting ATPase-like" evidence="2">
    <location>
        <begin position="76"/>
        <end position="235"/>
    </location>
</feature>
<dbReference type="EMBL" id="JAVRER010000026">
    <property type="protein sequence ID" value="MDT0417304.1"/>
    <property type="molecule type" value="Genomic_DNA"/>
</dbReference>
<feature type="domain" description="ArsA/GET3 Anion-transporting ATPase-like" evidence="2">
    <location>
        <begin position="1"/>
        <end position="41"/>
    </location>
</feature>
<dbReference type="PANTHER" id="PTHR10803:SF3">
    <property type="entry name" value="ATPASE GET3"/>
    <property type="match status" value="1"/>
</dbReference>
<dbReference type="Pfam" id="PF17886">
    <property type="entry name" value="ArsA_HSP20"/>
    <property type="match status" value="1"/>
</dbReference>
<dbReference type="AlphaFoldDB" id="A0ABD5E7B3"/>
<evidence type="ECO:0000259" key="3">
    <source>
        <dbReference type="Pfam" id="PF17886"/>
    </source>
</evidence>
<reference evidence="5" key="1">
    <citation type="submission" date="2023-07" db="EMBL/GenBank/DDBJ databases">
        <title>30 novel species of actinomycetes from the DSMZ collection.</title>
        <authorList>
            <person name="Nouioui I."/>
        </authorList>
    </citation>
    <scope>NUCLEOTIDE SEQUENCE [LARGE SCALE GENOMIC DNA]</scope>
    <source>
        <strain evidence="5">DSM 41982</strain>
    </source>
</reference>
<comment type="caution">
    <text evidence="4">The sequence shown here is derived from an EMBL/GenBank/DDBJ whole genome shotgun (WGS) entry which is preliminary data.</text>
</comment>
<dbReference type="InterPro" id="IPR008978">
    <property type="entry name" value="HSP20-like_chaperone"/>
</dbReference>
<dbReference type="Gene3D" id="3.40.50.300">
    <property type="entry name" value="P-loop containing nucleotide triphosphate hydrolases"/>
    <property type="match status" value="1"/>
</dbReference>
<dbReference type="InterPro" id="IPR025723">
    <property type="entry name" value="ArsA/GET3_ATPase-like"/>
</dbReference>
<name>A0ABD5E7B3_9ACTN</name>
<accession>A0ABD5E7B3</accession>